<name>A0AB36TGV9_ACETH</name>
<accession>A0AB36TGV9</accession>
<dbReference type="Pfam" id="PF00512">
    <property type="entry name" value="HisKA"/>
    <property type="match status" value="1"/>
</dbReference>
<organism evidence="10 11">
    <name type="scientific">Acetivibrio thermocellus AD2</name>
    <dbReference type="NCBI Taxonomy" id="1138384"/>
    <lineage>
        <taxon>Bacteria</taxon>
        <taxon>Bacillati</taxon>
        <taxon>Bacillota</taxon>
        <taxon>Clostridia</taxon>
        <taxon>Eubacteriales</taxon>
        <taxon>Oscillospiraceae</taxon>
        <taxon>Acetivibrio</taxon>
    </lineage>
</organism>
<dbReference type="InterPro" id="IPR005467">
    <property type="entry name" value="His_kinase_dom"/>
</dbReference>
<dbReference type="CDD" id="cd00082">
    <property type="entry name" value="HisKA"/>
    <property type="match status" value="1"/>
</dbReference>
<dbReference type="InterPro" id="IPR003594">
    <property type="entry name" value="HATPase_dom"/>
</dbReference>
<evidence type="ECO:0000256" key="1">
    <source>
        <dbReference type="ARBA" id="ARBA00000085"/>
    </source>
</evidence>
<evidence type="ECO:0000256" key="2">
    <source>
        <dbReference type="ARBA" id="ARBA00012438"/>
    </source>
</evidence>
<dbReference type="CDD" id="cd16922">
    <property type="entry name" value="HATPase_EvgS-ArcB-TorS-like"/>
    <property type="match status" value="1"/>
</dbReference>
<comment type="caution">
    <text evidence="10">The sequence shown here is derived from an EMBL/GenBank/DDBJ whole genome shotgun (WGS) entry which is preliminary data.</text>
</comment>
<dbReference type="Gene3D" id="1.10.287.130">
    <property type="match status" value="1"/>
</dbReference>
<evidence type="ECO:0000256" key="3">
    <source>
        <dbReference type="ARBA" id="ARBA00022553"/>
    </source>
</evidence>
<dbReference type="AlphaFoldDB" id="A0AB36TGV9"/>
<comment type="catalytic activity">
    <reaction evidence="1">
        <text>ATP + protein L-histidine = ADP + protein N-phospho-L-histidine.</text>
        <dbReference type="EC" id="2.7.13.3"/>
    </reaction>
</comment>
<dbReference type="SUPFAM" id="SSF55874">
    <property type="entry name" value="ATPase domain of HSP90 chaperone/DNA topoisomerase II/histidine kinase"/>
    <property type="match status" value="1"/>
</dbReference>
<gene>
    <name evidence="10" type="ORF">M972_111789</name>
</gene>
<evidence type="ECO:0000256" key="8">
    <source>
        <dbReference type="ARBA" id="ARBA00023012"/>
    </source>
</evidence>
<reference evidence="10 11" key="1">
    <citation type="submission" date="2017-09" db="EMBL/GenBank/DDBJ databases">
        <title>Evaluation of Pacific Biosciences Sequencing Technology to Finishing C. thermocellum Genome Sequences.</title>
        <authorList>
            <person name="Brown S."/>
        </authorList>
    </citation>
    <scope>NUCLEOTIDE SEQUENCE [LARGE SCALE GENOMIC DNA]</scope>
    <source>
        <strain evidence="10 11">AD2</strain>
    </source>
</reference>
<dbReference type="InterPro" id="IPR003661">
    <property type="entry name" value="HisK_dim/P_dom"/>
</dbReference>
<dbReference type="EMBL" id="PDBW01000001">
    <property type="protein sequence ID" value="PFH02993.1"/>
    <property type="molecule type" value="Genomic_DNA"/>
</dbReference>
<dbReference type="SUPFAM" id="SSF47384">
    <property type="entry name" value="Homodimeric domain of signal transducing histidine kinase"/>
    <property type="match status" value="1"/>
</dbReference>
<dbReference type="PANTHER" id="PTHR43711:SF26">
    <property type="entry name" value="SENSOR HISTIDINE KINASE RCSC"/>
    <property type="match status" value="1"/>
</dbReference>
<dbReference type="PRINTS" id="PR00344">
    <property type="entry name" value="BCTRLSENSOR"/>
</dbReference>
<dbReference type="RefSeq" id="WP_003518008.1">
    <property type="nucleotide sequence ID" value="NZ_CP013828.1"/>
</dbReference>
<evidence type="ECO:0000313" key="10">
    <source>
        <dbReference type="EMBL" id="PFH02993.1"/>
    </source>
</evidence>
<dbReference type="FunFam" id="3.30.565.10:FF:000037">
    <property type="entry name" value="Hybrid sensor histidine kinase/response regulator"/>
    <property type="match status" value="1"/>
</dbReference>
<dbReference type="Gene3D" id="3.30.450.20">
    <property type="entry name" value="PAS domain"/>
    <property type="match status" value="1"/>
</dbReference>
<dbReference type="InterPro" id="IPR050736">
    <property type="entry name" value="Sensor_HK_Regulatory"/>
</dbReference>
<dbReference type="PANTHER" id="PTHR43711">
    <property type="entry name" value="TWO-COMPONENT HISTIDINE KINASE"/>
    <property type="match status" value="1"/>
</dbReference>
<dbReference type="GO" id="GO:0005524">
    <property type="term" value="F:ATP binding"/>
    <property type="evidence" value="ECO:0007669"/>
    <property type="project" value="UniProtKB-KW"/>
</dbReference>
<evidence type="ECO:0000256" key="5">
    <source>
        <dbReference type="ARBA" id="ARBA00022741"/>
    </source>
</evidence>
<dbReference type="Proteomes" id="UP000223596">
    <property type="component" value="Unassembled WGS sequence"/>
</dbReference>
<keyword evidence="6" id="KW-0418">Kinase</keyword>
<evidence type="ECO:0000259" key="9">
    <source>
        <dbReference type="PROSITE" id="PS50109"/>
    </source>
</evidence>
<dbReference type="GeneID" id="35802867"/>
<evidence type="ECO:0000256" key="4">
    <source>
        <dbReference type="ARBA" id="ARBA00022679"/>
    </source>
</evidence>
<keyword evidence="8" id="KW-0902">Two-component regulatory system</keyword>
<keyword evidence="7" id="KW-0067">ATP-binding</keyword>
<keyword evidence="3" id="KW-0597">Phosphoprotein</keyword>
<dbReference type="GO" id="GO:0000155">
    <property type="term" value="F:phosphorelay sensor kinase activity"/>
    <property type="evidence" value="ECO:0007669"/>
    <property type="project" value="InterPro"/>
</dbReference>
<dbReference type="Gene3D" id="3.30.565.10">
    <property type="entry name" value="Histidine kinase-like ATPase, C-terminal domain"/>
    <property type="match status" value="1"/>
</dbReference>
<dbReference type="Pfam" id="PF02518">
    <property type="entry name" value="HATPase_c"/>
    <property type="match status" value="1"/>
</dbReference>
<keyword evidence="5" id="KW-0547">Nucleotide-binding</keyword>
<dbReference type="InterPro" id="IPR036097">
    <property type="entry name" value="HisK_dim/P_sf"/>
</dbReference>
<dbReference type="SMART" id="SM00387">
    <property type="entry name" value="HATPase_c"/>
    <property type="match status" value="1"/>
</dbReference>
<dbReference type="InterPro" id="IPR004358">
    <property type="entry name" value="Sig_transdc_His_kin-like_C"/>
</dbReference>
<dbReference type="EC" id="2.7.13.3" evidence="2"/>
<sequence length="501" mass="57599">MDGNTLELIFSCANRNLCDGKIEKDEKEGKPGKIKCFNCNKKLCRFSNLTNTAIIKEKVPTMNIKKDLKKPYPLKLKKSGRKLLAERYYQILRRKYNCLYEIFNSIELPIVSISYPSFNIIGINNKAKKDVKLLRKCVAFVREVKKGNNILNALSKVYSCRNQKYLAEMLFTKSPVYLPNVEIDNNGRKIYYKLMHQPILNSRNKIVGFLIIPIDITQEIEQKKYIENLARFKDEFLYGITHEFKTPLVVISSALQAIEALCRDELTDRVKKYLNRIKQNTFRQIRLVNNLLDIARIEAGHIKIFKRNLDIVALTRLITESVSMFADLKGVQLLFYSNIDKKIIAIDEEKYERIMLNLLSNAIKFTPKDRSVYVEVSAKEGCVEIKVKDSGIGIPKDKIKTIFERFGQVDSSLSRNAEGTGIGLSLVRMFVNAMGGEISVTSEENIGSTFTVTLPDAVTECGYENDCFDDLRDERLIQAIKIEFSDIYFEEKEDKKKSLET</sequence>
<feature type="domain" description="Histidine kinase" evidence="9">
    <location>
        <begin position="239"/>
        <end position="458"/>
    </location>
</feature>
<protein>
    <recommendedName>
        <fullName evidence="2">histidine kinase</fullName>
        <ecNumber evidence="2">2.7.13.3</ecNumber>
    </recommendedName>
</protein>
<dbReference type="SMART" id="SM00388">
    <property type="entry name" value="HisKA"/>
    <property type="match status" value="1"/>
</dbReference>
<proteinExistence type="predicted"/>
<keyword evidence="4" id="KW-0808">Transferase</keyword>
<evidence type="ECO:0000256" key="6">
    <source>
        <dbReference type="ARBA" id="ARBA00022777"/>
    </source>
</evidence>
<dbReference type="InterPro" id="IPR036890">
    <property type="entry name" value="HATPase_C_sf"/>
</dbReference>
<evidence type="ECO:0000313" key="11">
    <source>
        <dbReference type="Proteomes" id="UP000223596"/>
    </source>
</evidence>
<evidence type="ECO:0000256" key="7">
    <source>
        <dbReference type="ARBA" id="ARBA00022840"/>
    </source>
</evidence>
<dbReference type="PROSITE" id="PS50109">
    <property type="entry name" value="HIS_KIN"/>
    <property type="match status" value="1"/>
</dbReference>